<dbReference type="PROSITE" id="PS01066">
    <property type="entry name" value="UPP_SYNTHASE"/>
    <property type="match status" value="1"/>
</dbReference>
<proteinExistence type="inferred from homology"/>
<dbReference type="SUPFAM" id="SSF64005">
    <property type="entry name" value="Undecaprenyl diphosphate synthase"/>
    <property type="match status" value="1"/>
</dbReference>
<accession>A0A6B2LTJ8</accession>
<comment type="similarity">
    <text evidence="1">Belongs to the UPP synthase family.</text>
</comment>
<sequence>MFAECLDSYGSPPPDVIVRTSGEIRLSDFMLWQSAYSSFAFCDVLWPEFSVLDLCKIILNFQRNYNEYRKMNNFALEISKPQMNQRTEAFLEEKHKKRLL</sequence>
<dbReference type="GO" id="GO:0005783">
    <property type="term" value="C:endoplasmic reticulum"/>
    <property type="evidence" value="ECO:0007669"/>
    <property type="project" value="TreeGrafter"/>
</dbReference>
<dbReference type="Gene3D" id="3.40.1180.10">
    <property type="entry name" value="Decaprenyl diphosphate synthase-like"/>
    <property type="match status" value="1"/>
</dbReference>
<dbReference type="Pfam" id="PF01255">
    <property type="entry name" value="Prenyltransf"/>
    <property type="match status" value="1"/>
</dbReference>
<dbReference type="EMBL" id="GIBP01011298">
    <property type="protein sequence ID" value="NDV40267.1"/>
    <property type="molecule type" value="Transcribed_RNA"/>
</dbReference>
<evidence type="ECO:0000256" key="2">
    <source>
        <dbReference type="ARBA" id="ARBA00022679"/>
    </source>
</evidence>
<evidence type="ECO:0000256" key="1">
    <source>
        <dbReference type="ARBA" id="ARBA00005432"/>
    </source>
</evidence>
<organism evidence="3">
    <name type="scientific">Arcella intermedia</name>
    <dbReference type="NCBI Taxonomy" id="1963864"/>
    <lineage>
        <taxon>Eukaryota</taxon>
        <taxon>Amoebozoa</taxon>
        <taxon>Tubulinea</taxon>
        <taxon>Elardia</taxon>
        <taxon>Arcellinida</taxon>
        <taxon>Sphaerothecina</taxon>
        <taxon>Arcellidae</taxon>
        <taxon>Arcella</taxon>
    </lineage>
</organism>
<reference evidence="3" key="1">
    <citation type="journal article" date="2020" name="J. Eukaryot. Microbiol.">
        <title>De novo Sequencing, Assembly and Annotation of the Transcriptome for the Free-Living Testate Amoeba Arcella intermedia.</title>
        <authorList>
            <person name="Ribeiro G.M."/>
            <person name="Porfirio-Sousa A.L."/>
            <person name="Maurer-Alcala X.X."/>
            <person name="Katz L.A."/>
            <person name="Lahr D.J.G."/>
        </authorList>
    </citation>
    <scope>NUCLEOTIDE SEQUENCE</scope>
</reference>
<dbReference type="AlphaFoldDB" id="A0A6B2LTJ8"/>
<dbReference type="PANTHER" id="PTHR10291">
    <property type="entry name" value="DEHYDRODOLICHYL DIPHOSPHATE SYNTHASE FAMILY MEMBER"/>
    <property type="match status" value="1"/>
</dbReference>
<dbReference type="InterPro" id="IPR018520">
    <property type="entry name" value="UPP_synth-like_CS"/>
</dbReference>
<evidence type="ECO:0000313" key="3">
    <source>
        <dbReference type="EMBL" id="NDV40267.1"/>
    </source>
</evidence>
<dbReference type="PANTHER" id="PTHR10291:SF43">
    <property type="entry name" value="DEHYDRODOLICHYL DIPHOSPHATE SYNTHASE COMPLEX SUBUNIT DHDDS"/>
    <property type="match status" value="1"/>
</dbReference>
<dbReference type="InterPro" id="IPR001441">
    <property type="entry name" value="UPP_synth-like"/>
</dbReference>
<name>A0A6B2LTJ8_9EUKA</name>
<keyword evidence="2" id="KW-0808">Transferase</keyword>
<evidence type="ECO:0008006" key="4">
    <source>
        <dbReference type="Google" id="ProtNLM"/>
    </source>
</evidence>
<dbReference type="GO" id="GO:0045547">
    <property type="term" value="F:ditrans,polycis-polyprenyl diphosphate synthase [(2E,6E)-farnesyl diphosphate specific] activity"/>
    <property type="evidence" value="ECO:0007669"/>
    <property type="project" value="TreeGrafter"/>
</dbReference>
<dbReference type="InterPro" id="IPR036424">
    <property type="entry name" value="UPP_synth-like_sf"/>
</dbReference>
<dbReference type="GO" id="GO:0016094">
    <property type="term" value="P:polyprenol biosynthetic process"/>
    <property type="evidence" value="ECO:0007669"/>
    <property type="project" value="TreeGrafter"/>
</dbReference>
<protein>
    <recommendedName>
        <fullName evidence="4">Alkyl transferase</fullName>
    </recommendedName>
</protein>